<dbReference type="EMBL" id="VJMH01001053">
    <property type="protein sequence ID" value="KAF0713435.1"/>
    <property type="molecule type" value="Genomic_DNA"/>
</dbReference>
<dbReference type="AlphaFoldDB" id="A0A485K4U3"/>
<proteinExistence type="predicted"/>
<evidence type="ECO:0000313" key="7">
    <source>
        <dbReference type="Proteomes" id="UP000332933"/>
    </source>
</evidence>
<organism evidence="5 7">
    <name type="scientific">Aphanomyces stellatus</name>
    <dbReference type="NCBI Taxonomy" id="120398"/>
    <lineage>
        <taxon>Eukaryota</taxon>
        <taxon>Sar</taxon>
        <taxon>Stramenopiles</taxon>
        <taxon>Oomycota</taxon>
        <taxon>Saprolegniomycetes</taxon>
        <taxon>Saprolegniales</taxon>
        <taxon>Verrucalvaceae</taxon>
        <taxon>Aphanomyces</taxon>
    </lineage>
</organism>
<dbReference type="Proteomes" id="UP000332933">
    <property type="component" value="Unassembled WGS sequence"/>
</dbReference>
<dbReference type="InterPro" id="IPR057670">
    <property type="entry name" value="SH3_retrovirus"/>
</dbReference>
<evidence type="ECO:0000313" key="3">
    <source>
        <dbReference type="EMBL" id="KAF0713435.1"/>
    </source>
</evidence>
<reference evidence="5 7" key="1">
    <citation type="submission" date="2019-03" db="EMBL/GenBank/DDBJ databases">
        <authorList>
            <person name="Gaulin E."/>
            <person name="Dumas B."/>
        </authorList>
    </citation>
    <scope>NUCLEOTIDE SEQUENCE [LARGE SCALE GENOMIC DNA]</scope>
    <source>
        <strain evidence="5">CBS 568.67</strain>
    </source>
</reference>
<sequence length="108" mass="12426">MPHEMVFGNIPNIPNLKVFGCICYRNNNERDKTKSRANKCIFLGYSTTTKAYRVFDIEDGKLVTAVDVKFLEKEILHPHPVMEDMIETPPIPTNAHDDERSKVDETMD</sequence>
<accession>A0A485K4U3</accession>
<gene>
    <name evidence="5" type="primary">Aste57867_323</name>
    <name evidence="6" type="synonym">Aste57867_4336</name>
    <name evidence="4" type="ORF">As57867_000323</name>
    <name evidence="3" type="ORF">As57867_004325</name>
    <name evidence="5" type="ORF">ASTE57867_323</name>
    <name evidence="6" type="ORF">ASTE57867_4336</name>
</gene>
<feature type="compositionally biased region" description="Basic and acidic residues" evidence="1">
    <location>
        <begin position="95"/>
        <end position="108"/>
    </location>
</feature>
<keyword evidence="7" id="KW-1185">Reference proteome</keyword>
<dbReference type="Pfam" id="PF25597">
    <property type="entry name" value="SH3_retrovirus"/>
    <property type="match status" value="1"/>
</dbReference>
<evidence type="ECO:0000256" key="1">
    <source>
        <dbReference type="SAM" id="MobiDB-lite"/>
    </source>
</evidence>
<dbReference type="EMBL" id="CAADRA010001053">
    <property type="protein sequence ID" value="VFT81450.1"/>
    <property type="molecule type" value="Genomic_DNA"/>
</dbReference>
<evidence type="ECO:0000259" key="2">
    <source>
        <dbReference type="Pfam" id="PF25597"/>
    </source>
</evidence>
<protein>
    <submittedName>
        <fullName evidence="5">Aste57867_323 protein</fullName>
    </submittedName>
    <submittedName>
        <fullName evidence="6">Aste57867_4336 protein</fullName>
    </submittedName>
</protein>
<reference evidence="3" key="2">
    <citation type="submission" date="2019-06" db="EMBL/GenBank/DDBJ databases">
        <title>Genomics analysis of Aphanomyces spp. identifies a new class of oomycete effector associated with host adaptation.</title>
        <authorList>
            <person name="Gaulin E."/>
        </authorList>
    </citation>
    <scope>NUCLEOTIDE SEQUENCE</scope>
    <source>
        <strain evidence="3">CBS 578.67</strain>
    </source>
</reference>
<dbReference type="OrthoDB" id="166668at2759"/>
<dbReference type="EMBL" id="CAADRA010000015">
    <property type="protein sequence ID" value="VFT77549.1"/>
    <property type="molecule type" value="Genomic_DNA"/>
</dbReference>
<dbReference type="EMBL" id="VJMH01000015">
    <property type="protein sequence ID" value="KAF0720393.1"/>
    <property type="molecule type" value="Genomic_DNA"/>
</dbReference>
<feature type="domain" description="Retroviral polymerase SH3-like" evidence="2">
    <location>
        <begin position="21"/>
        <end position="75"/>
    </location>
</feature>
<feature type="region of interest" description="Disordered" evidence="1">
    <location>
        <begin position="81"/>
        <end position="108"/>
    </location>
</feature>
<name>A0A485K4U3_9STRA</name>
<evidence type="ECO:0000313" key="6">
    <source>
        <dbReference type="EMBL" id="VFT81450.1"/>
    </source>
</evidence>
<evidence type="ECO:0000313" key="4">
    <source>
        <dbReference type="EMBL" id="KAF0720393.1"/>
    </source>
</evidence>
<evidence type="ECO:0000313" key="5">
    <source>
        <dbReference type="EMBL" id="VFT77549.1"/>
    </source>
</evidence>